<keyword evidence="2" id="KW-0677">Repeat</keyword>
<feature type="compositionally biased region" description="Polar residues" evidence="5">
    <location>
        <begin position="1"/>
        <end position="12"/>
    </location>
</feature>
<dbReference type="AlphaFoldDB" id="A0A267GQW7"/>
<evidence type="ECO:0000256" key="5">
    <source>
        <dbReference type="SAM" id="MobiDB-lite"/>
    </source>
</evidence>
<protein>
    <recommendedName>
        <fullName evidence="8">Phosphatase and actin regulator</fullName>
    </recommendedName>
</protein>
<dbReference type="GO" id="GO:0003779">
    <property type="term" value="F:actin binding"/>
    <property type="evidence" value="ECO:0007669"/>
    <property type="project" value="UniProtKB-KW"/>
</dbReference>
<dbReference type="Gene3D" id="6.10.140.1750">
    <property type="match status" value="1"/>
</dbReference>
<evidence type="ECO:0000256" key="4">
    <source>
        <dbReference type="PROSITE-ProRule" id="PRU00401"/>
    </source>
</evidence>
<dbReference type="PANTHER" id="PTHR12751:SF18">
    <property type="entry name" value="PHOSPHATASE AND ACTIN REGULATOR 1"/>
    <property type="match status" value="1"/>
</dbReference>
<feature type="compositionally biased region" description="Low complexity" evidence="5">
    <location>
        <begin position="150"/>
        <end position="171"/>
    </location>
</feature>
<feature type="compositionally biased region" description="Acidic residues" evidence="5">
    <location>
        <begin position="359"/>
        <end position="382"/>
    </location>
</feature>
<feature type="compositionally biased region" description="Low complexity" evidence="5">
    <location>
        <begin position="323"/>
        <end position="335"/>
    </location>
</feature>
<feature type="repeat" description="RPEL" evidence="4">
    <location>
        <begin position="504"/>
        <end position="529"/>
    </location>
</feature>
<dbReference type="PROSITE" id="PS51073">
    <property type="entry name" value="RPEL"/>
    <property type="match status" value="2"/>
</dbReference>
<gene>
    <name evidence="6" type="ORF">BOX15_Mlig012352g1</name>
</gene>
<dbReference type="EMBL" id="NIVC01000189">
    <property type="protein sequence ID" value="PAA88430.1"/>
    <property type="molecule type" value="Genomic_DNA"/>
</dbReference>
<organism evidence="6 7">
    <name type="scientific">Macrostomum lignano</name>
    <dbReference type="NCBI Taxonomy" id="282301"/>
    <lineage>
        <taxon>Eukaryota</taxon>
        <taxon>Metazoa</taxon>
        <taxon>Spiralia</taxon>
        <taxon>Lophotrochozoa</taxon>
        <taxon>Platyhelminthes</taxon>
        <taxon>Rhabditophora</taxon>
        <taxon>Macrostomorpha</taxon>
        <taxon>Macrostomida</taxon>
        <taxon>Macrostomidae</taxon>
        <taxon>Macrostomum</taxon>
    </lineage>
</organism>
<evidence type="ECO:0000256" key="3">
    <source>
        <dbReference type="ARBA" id="ARBA00023203"/>
    </source>
</evidence>
<feature type="region of interest" description="Disordered" evidence="5">
    <location>
        <begin position="142"/>
        <end position="241"/>
    </location>
</feature>
<dbReference type="SMART" id="SM00707">
    <property type="entry name" value="RPEL"/>
    <property type="match status" value="2"/>
</dbReference>
<feature type="compositionally biased region" description="Polar residues" evidence="5">
    <location>
        <begin position="227"/>
        <end position="240"/>
    </location>
</feature>
<evidence type="ECO:0000256" key="2">
    <source>
        <dbReference type="ARBA" id="ARBA00022737"/>
    </source>
</evidence>
<dbReference type="OrthoDB" id="5563016at2759"/>
<dbReference type="PANTHER" id="PTHR12751">
    <property type="entry name" value="PHOSPHATASE AND ACTIN REGULATOR PHACTR"/>
    <property type="match status" value="1"/>
</dbReference>
<comment type="similarity">
    <text evidence="1">Belongs to the phosphatase and actin regulator family.</text>
</comment>
<reference evidence="6 7" key="1">
    <citation type="submission" date="2017-06" db="EMBL/GenBank/DDBJ databases">
        <title>A platform for efficient transgenesis in Macrostomum lignano, a flatworm model organism for stem cell research.</title>
        <authorList>
            <person name="Berezikov E."/>
        </authorList>
    </citation>
    <scope>NUCLEOTIDE SEQUENCE [LARGE SCALE GENOMIC DNA]</scope>
    <source>
        <strain evidence="6">DV1</strain>
        <tissue evidence="6">Whole organism</tissue>
    </source>
</reference>
<keyword evidence="7" id="KW-1185">Reference proteome</keyword>
<name>A0A267GQW7_9PLAT</name>
<dbReference type="STRING" id="282301.A0A267GQW7"/>
<feature type="compositionally biased region" description="Low complexity" evidence="5">
    <location>
        <begin position="198"/>
        <end position="208"/>
    </location>
</feature>
<dbReference type="GO" id="GO:0030036">
    <property type="term" value="P:actin cytoskeleton organization"/>
    <property type="evidence" value="ECO:0007669"/>
    <property type="project" value="TreeGrafter"/>
</dbReference>
<dbReference type="Gene3D" id="6.10.140.2130">
    <property type="match status" value="1"/>
</dbReference>
<feature type="repeat" description="RPEL" evidence="4">
    <location>
        <begin position="542"/>
        <end position="567"/>
    </location>
</feature>
<evidence type="ECO:0000313" key="6">
    <source>
        <dbReference type="EMBL" id="PAA88430.1"/>
    </source>
</evidence>
<dbReference type="Proteomes" id="UP000215902">
    <property type="component" value="Unassembled WGS sequence"/>
</dbReference>
<comment type="caution">
    <text evidence="6">The sequence shown here is derived from an EMBL/GenBank/DDBJ whole genome shotgun (WGS) entry which is preliminary data.</text>
</comment>
<feature type="compositionally biased region" description="Low complexity" evidence="5">
    <location>
        <begin position="427"/>
        <end position="459"/>
    </location>
</feature>
<proteinExistence type="inferred from homology"/>
<evidence type="ECO:0000256" key="1">
    <source>
        <dbReference type="ARBA" id="ARBA00009795"/>
    </source>
</evidence>
<keyword evidence="3" id="KW-0009">Actin-binding</keyword>
<feature type="compositionally biased region" description="Gly residues" evidence="5">
    <location>
        <begin position="209"/>
        <end position="218"/>
    </location>
</feature>
<accession>A0A267GQW7</accession>
<dbReference type="Pfam" id="PF02755">
    <property type="entry name" value="RPEL"/>
    <property type="match status" value="2"/>
</dbReference>
<sequence length="623" mass="66686">MQRSTSVPTQGLNGIHSGAAETNASNLKNVEEEPTDAASKLPLSIVDKIVPCSHANCDYTCSNCVNSLGLIEQTGTTAVRGSLSAQELAAALAENGSGDGCDGAFPVATSGSSASGNSKSAAAGVHRGHKLAGLGKLLKPWKWKRKKKNGQQPKLPEEQAANAGAADTVDAPDTAGSDSNFVPSPGLPSASPTARVSGGVPVLPVGPATLGGAGGGQPPGMSLLRHVSSTPKSGETSVSDNRPLAIVSADSNQKHHNNNNNQSISSAPTVDLSYSSAAGQSQHLMLQKQLIQRQQQLLAASASATVPVSPLANDYSDEEDDSNTNNNNSSSNNNHHNSDSDSDEAANVDQQSGDRFYDDVADEDDDDIDEDSSIDGDEEADDSVPGMEGYEQVPAKQPDLSRQPERGIIKLPGSKGKDKASRSGTRPAAVTTANTSPSSAAAADTSSGSSTAGAAPRSGLAAKIKRKDSLARFLESQKVERRQILSVRRVPSQERREERDRIGSVLERRLSQRPTPEELQCRNILHNKSEAALETEKQQIIKYLTRKLSFRPTIQELREKRIIRFNDYVEVTDTEEYDRAVDKPWTRLTAVDKARIRKELNDFKAYEMPVHEESKRFTRFHKP</sequence>
<dbReference type="InterPro" id="IPR004018">
    <property type="entry name" value="RPEL_repeat"/>
</dbReference>
<feature type="region of interest" description="Disordered" evidence="5">
    <location>
        <begin position="309"/>
        <end position="462"/>
    </location>
</feature>
<feature type="region of interest" description="Disordered" evidence="5">
    <location>
        <begin position="1"/>
        <end position="37"/>
    </location>
</feature>
<evidence type="ECO:0008006" key="8">
    <source>
        <dbReference type="Google" id="ProtNLM"/>
    </source>
</evidence>
<evidence type="ECO:0000313" key="7">
    <source>
        <dbReference type="Proteomes" id="UP000215902"/>
    </source>
</evidence>